<reference evidence="2" key="1">
    <citation type="submission" date="2023-01" db="EMBL/GenBank/DDBJ databases">
        <title>Key to firefly adult light organ development and bioluminescence: homeobox transcription factors regulate luciferase expression and transportation to peroxisome.</title>
        <authorList>
            <person name="Fu X."/>
        </authorList>
    </citation>
    <scope>NUCLEOTIDE SEQUENCE [LARGE SCALE GENOMIC DNA]</scope>
</reference>
<sequence>MTLSGIEEIKKKIVNRKNQFNHELTKIKDSCRSRASSDDVYVPSVWWFKALSFSKPYSEPRNKHIIDDEESLSSSELSVMEGKKGKPLLKIKKLKSVQVQEQSSKDAIMARTLQALANFQDEINKRYADDRNKQFGNYIVSEPNEINDIELLIDCKNEINNILYEYKKSYIKNVNNIME</sequence>
<organism evidence="1 2">
    <name type="scientific">Aquatica leii</name>
    <dbReference type="NCBI Taxonomy" id="1421715"/>
    <lineage>
        <taxon>Eukaryota</taxon>
        <taxon>Metazoa</taxon>
        <taxon>Ecdysozoa</taxon>
        <taxon>Arthropoda</taxon>
        <taxon>Hexapoda</taxon>
        <taxon>Insecta</taxon>
        <taxon>Pterygota</taxon>
        <taxon>Neoptera</taxon>
        <taxon>Endopterygota</taxon>
        <taxon>Coleoptera</taxon>
        <taxon>Polyphaga</taxon>
        <taxon>Elateriformia</taxon>
        <taxon>Elateroidea</taxon>
        <taxon>Lampyridae</taxon>
        <taxon>Luciolinae</taxon>
        <taxon>Aquatica</taxon>
    </lineage>
</organism>
<dbReference type="AlphaFoldDB" id="A0AAN7SPP7"/>
<name>A0AAN7SPP7_9COLE</name>
<evidence type="ECO:0000313" key="2">
    <source>
        <dbReference type="Proteomes" id="UP001353858"/>
    </source>
</evidence>
<dbReference type="EMBL" id="JARPUR010000005">
    <property type="protein sequence ID" value="KAK4876480.1"/>
    <property type="molecule type" value="Genomic_DNA"/>
</dbReference>
<comment type="caution">
    <text evidence="1">The sequence shown here is derived from an EMBL/GenBank/DDBJ whole genome shotgun (WGS) entry which is preliminary data.</text>
</comment>
<evidence type="ECO:0000313" key="1">
    <source>
        <dbReference type="EMBL" id="KAK4876480.1"/>
    </source>
</evidence>
<dbReference type="Proteomes" id="UP001353858">
    <property type="component" value="Unassembled WGS sequence"/>
</dbReference>
<accession>A0AAN7SPP7</accession>
<gene>
    <name evidence="1" type="ORF">RN001_012902</name>
</gene>
<protein>
    <submittedName>
        <fullName evidence="1">Uncharacterized protein</fullName>
    </submittedName>
</protein>
<keyword evidence="2" id="KW-1185">Reference proteome</keyword>
<proteinExistence type="predicted"/>